<evidence type="ECO:0000313" key="1">
    <source>
        <dbReference type="EMBL" id="MBB5691706.1"/>
    </source>
</evidence>
<comment type="caution">
    <text evidence="1">The sequence shown here is derived from an EMBL/GenBank/DDBJ whole genome shotgun (WGS) entry which is preliminary data.</text>
</comment>
<reference evidence="1 2" key="1">
    <citation type="submission" date="2020-08" db="EMBL/GenBank/DDBJ databases">
        <title>Genomic Encyclopedia of Type Strains, Phase IV (KMG-IV): sequencing the most valuable type-strain genomes for metagenomic binning, comparative biology and taxonomic classification.</title>
        <authorList>
            <person name="Goeker M."/>
        </authorList>
    </citation>
    <scope>NUCLEOTIDE SEQUENCE [LARGE SCALE GENOMIC DNA]</scope>
    <source>
        <strain evidence="1 2">DSM 25895</strain>
    </source>
</reference>
<dbReference type="AlphaFoldDB" id="A0A840XUY8"/>
<keyword evidence="2" id="KW-1185">Reference proteome</keyword>
<dbReference type="RefSeq" id="WP_184487102.1">
    <property type="nucleotide sequence ID" value="NZ_JAAEDJ010000123.1"/>
</dbReference>
<proteinExistence type="predicted"/>
<name>A0A840XUY8_9PROT</name>
<evidence type="ECO:0000313" key="2">
    <source>
        <dbReference type="Proteomes" id="UP000562254"/>
    </source>
</evidence>
<protein>
    <submittedName>
        <fullName evidence="1">Uncharacterized protein</fullName>
    </submittedName>
</protein>
<gene>
    <name evidence="1" type="ORF">FHS88_003867</name>
</gene>
<dbReference type="Proteomes" id="UP000562254">
    <property type="component" value="Unassembled WGS sequence"/>
</dbReference>
<dbReference type="EMBL" id="JACIJE010000016">
    <property type="protein sequence ID" value="MBB5691706.1"/>
    <property type="molecule type" value="Genomic_DNA"/>
</dbReference>
<sequence length="113" mass="12440">MATCSPTPTPPPAPLTEAAFCAWLGNAASGDAITYHRGALARETCPSLNLLPQDERVRVARLSSRALKLAEAGHVHLVQRRRGFEDYEYVAIARRRPRRISPLLLPRILTEAA</sequence>
<organism evidence="1 2">
    <name type="scientific">Neoroseomonas alkaliterrae</name>
    <dbReference type="NCBI Taxonomy" id="1452450"/>
    <lineage>
        <taxon>Bacteria</taxon>
        <taxon>Pseudomonadati</taxon>
        <taxon>Pseudomonadota</taxon>
        <taxon>Alphaproteobacteria</taxon>
        <taxon>Acetobacterales</taxon>
        <taxon>Acetobacteraceae</taxon>
        <taxon>Neoroseomonas</taxon>
    </lineage>
</organism>
<accession>A0A840XUY8</accession>